<reference evidence="1" key="1">
    <citation type="submission" date="2023-08" db="EMBL/GenBank/DDBJ databases">
        <authorList>
            <person name="Alioto T."/>
            <person name="Alioto T."/>
            <person name="Gomez Garrido J."/>
        </authorList>
    </citation>
    <scope>NUCLEOTIDE SEQUENCE</scope>
</reference>
<proteinExistence type="predicted"/>
<name>A0AA36F016_OCTVU</name>
<sequence>MYEIIMNTNNVKCCKDKSIIALIMIDFDSYIRTYENHCITDDDIEEEKEEDLGGNGGGHGDCDGYGGGGSTGASTFKLGYDDGVGKRDAVGVTGWESRICD</sequence>
<evidence type="ECO:0000313" key="1">
    <source>
        <dbReference type="EMBL" id="CAI9718430.1"/>
    </source>
</evidence>
<evidence type="ECO:0000313" key="2">
    <source>
        <dbReference type="Proteomes" id="UP001162480"/>
    </source>
</evidence>
<gene>
    <name evidence="1" type="ORF">OCTVUL_1B000244</name>
</gene>
<protein>
    <submittedName>
        <fullName evidence="1">Uncharacterized protein</fullName>
    </submittedName>
</protein>
<dbReference type="EMBL" id="OX597815">
    <property type="protein sequence ID" value="CAI9718430.1"/>
    <property type="molecule type" value="Genomic_DNA"/>
</dbReference>
<dbReference type="AlphaFoldDB" id="A0AA36F016"/>
<accession>A0AA36F016</accession>
<organism evidence="1 2">
    <name type="scientific">Octopus vulgaris</name>
    <name type="common">Common octopus</name>
    <dbReference type="NCBI Taxonomy" id="6645"/>
    <lineage>
        <taxon>Eukaryota</taxon>
        <taxon>Metazoa</taxon>
        <taxon>Spiralia</taxon>
        <taxon>Lophotrochozoa</taxon>
        <taxon>Mollusca</taxon>
        <taxon>Cephalopoda</taxon>
        <taxon>Coleoidea</taxon>
        <taxon>Octopodiformes</taxon>
        <taxon>Octopoda</taxon>
        <taxon>Incirrata</taxon>
        <taxon>Octopodidae</taxon>
        <taxon>Octopus</taxon>
    </lineage>
</organism>
<keyword evidence="2" id="KW-1185">Reference proteome</keyword>
<dbReference type="Proteomes" id="UP001162480">
    <property type="component" value="Chromosome 2"/>
</dbReference>